<accession>J9GH42</accession>
<gene>
    <name evidence="1" type="ORF">EVA_05122</name>
</gene>
<dbReference type="EMBL" id="AMCI01001063">
    <property type="protein sequence ID" value="EJX06772.1"/>
    <property type="molecule type" value="Genomic_DNA"/>
</dbReference>
<reference evidence="1" key="1">
    <citation type="journal article" date="2012" name="PLoS ONE">
        <title>Gene sets for utilization of primary and secondary nutrition supplies in the distal gut of endangered iberian lynx.</title>
        <authorList>
            <person name="Alcaide M."/>
            <person name="Messina E."/>
            <person name="Richter M."/>
            <person name="Bargiela R."/>
            <person name="Peplies J."/>
            <person name="Huws S.A."/>
            <person name="Newbold C.J."/>
            <person name="Golyshin P.N."/>
            <person name="Simon M.A."/>
            <person name="Lopez G."/>
            <person name="Yakimov M.M."/>
            <person name="Ferrer M."/>
        </authorList>
    </citation>
    <scope>NUCLEOTIDE SEQUENCE</scope>
</reference>
<sequence length="112" mass="12490">MNVLFGVCTQHLVGIGNDLFIIGFIGLYVEQIKTGSKCISSFLVKVIFGNLVQIVVNQWQGGFDILCNFTIGLCQSTTFIVRFDCLFRFCSIGYAHLRFCCGRVISNTKCIC</sequence>
<protein>
    <submittedName>
        <fullName evidence="1">Uncharacterized protein</fullName>
    </submittedName>
</protein>
<dbReference type="AlphaFoldDB" id="J9GH42"/>
<proteinExistence type="predicted"/>
<name>J9GH42_9ZZZZ</name>
<comment type="caution">
    <text evidence="1">The sequence shown here is derived from an EMBL/GenBank/DDBJ whole genome shotgun (WGS) entry which is preliminary data.</text>
</comment>
<organism evidence="1">
    <name type="scientific">gut metagenome</name>
    <dbReference type="NCBI Taxonomy" id="749906"/>
    <lineage>
        <taxon>unclassified sequences</taxon>
        <taxon>metagenomes</taxon>
        <taxon>organismal metagenomes</taxon>
    </lineage>
</organism>
<evidence type="ECO:0000313" key="1">
    <source>
        <dbReference type="EMBL" id="EJX06772.1"/>
    </source>
</evidence>